<proteinExistence type="predicted"/>
<dbReference type="PANTHER" id="PTHR46246">
    <property type="entry name" value="GUANOSINE-3',5'-BIS(DIPHOSPHATE) 3'-PYROPHOSPHOHYDROLASE MESH1"/>
    <property type="match status" value="1"/>
</dbReference>
<accession>A0A0K1JMX4</accession>
<keyword evidence="1" id="KW-0378">Hydrolase</keyword>
<dbReference type="InterPro" id="IPR052194">
    <property type="entry name" value="MESH1"/>
</dbReference>
<dbReference type="RefSeq" id="WP_052595436.1">
    <property type="nucleotide sequence ID" value="NZ_CP011112.1"/>
</dbReference>
<evidence type="ECO:0000313" key="2">
    <source>
        <dbReference type="Proteomes" id="UP000066480"/>
    </source>
</evidence>
<organism evidence="1 2">
    <name type="scientific">Luteipulveratus mongoliensis</name>
    <dbReference type="NCBI Taxonomy" id="571913"/>
    <lineage>
        <taxon>Bacteria</taxon>
        <taxon>Bacillati</taxon>
        <taxon>Actinomycetota</taxon>
        <taxon>Actinomycetes</taxon>
        <taxon>Micrococcales</taxon>
        <taxon>Dermacoccaceae</taxon>
        <taxon>Luteipulveratus</taxon>
    </lineage>
</organism>
<dbReference type="PATRIC" id="fig|571913.6.peg.4675"/>
<evidence type="ECO:0000313" key="1">
    <source>
        <dbReference type="EMBL" id="AKU18072.1"/>
    </source>
</evidence>
<dbReference type="Gene3D" id="1.10.3210.10">
    <property type="entry name" value="Hypothetical protein af1432"/>
    <property type="match status" value="1"/>
</dbReference>
<protein>
    <submittedName>
        <fullName evidence="1">Phosphohydrolase</fullName>
    </submittedName>
</protein>
<dbReference type="AlphaFoldDB" id="A0A0K1JMX4"/>
<reference evidence="1 2" key="1">
    <citation type="submission" date="2015-03" db="EMBL/GenBank/DDBJ databases">
        <title>Luteipulveratus halotolerans sp. nov., a novel actinobacterium (Dermacoccaceae) from Sarawak, Malaysia.</title>
        <authorList>
            <person name="Juboi H."/>
            <person name="Basik A."/>
            <person name="Shamsul S.S."/>
            <person name="Arnold P."/>
            <person name="Schmitt E.K."/>
            <person name="Sanglier J.-J."/>
            <person name="Yeo T."/>
        </authorList>
    </citation>
    <scope>NUCLEOTIDE SEQUENCE [LARGE SCALE GENOMIC DNA]</scope>
    <source>
        <strain evidence="1 2">MN07-A0370</strain>
    </source>
</reference>
<dbReference type="KEGG" id="lmoi:VV02_23075"/>
<keyword evidence="2" id="KW-1185">Reference proteome</keyword>
<dbReference type="OrthoDB" id="9802385at2"/>
<sequence length="146" mass="16181">MIDEAKDIARRAHAEQVDKAGHAYITHPARVAQRVAGDERAEAVAWLHDVVEDTAVTLADLAETFPAEVVAAVDAITRRKGEDGDDYYDRVARDPLALKVKLADLDDNSDPERLALLDEATRERLTRKYAHARQRLAQGAESPELD</sequence>
<dbReference type="PANTHER" id="PTHR46246:SF1">
    <property type="entry name" value="GUANOSINE-3',5'-BIS(DIPHOSPHATE) 3'-PYROPHOSPHOHYDROLASE MESH1"/>
    <property type="match status" value="1"/>
</dbReference>
<dbReference type="Proteomes" id="UP000066480">
    <property type="component" value="Chromosome"/>
</dbReference>
<dbReference type="SUPFAM" id="SSF109604">
    <property type="entry name" value="HD-domain/PDEase-like"/>
    <property type="match status" value="1"/>
</dbReference>
<dbReference type="GO" id="GO:0008893">
    <property type="term" value="F:guanosine-3',5'-bis(diphosphate) 3'-diphosphatase activity"/>
    <property type="evidence" value="ECO:0007669"/>
    <property type="project" value="TreeGrafter"/>
</dbReference>
<dbReference type="STRING" id="571913.VV02_23075"/>
<dbReference type="EMBL" id="CP011112">
    <property type="protein sequence ID" value="AKU18072.1"/>
    <property type="molecule type" value="Genomic_DNA"/>
</dbReference>
<name>A0A0K1JMX4_9MICO</name>
<dbReference type="Pfam" id="PF13328">
    <property type="entry name" value="HD_4"/>
    <property type="match status" value="1"/>
</dbReference>
<gene>
    <name evidence="1" type="ORF">VV02_23075</name>
</gene>